<dbReference type="RefSeq" id="XP_074198635.1">
    <property type="nucleotide sequence ID" value="XM_074342534.1"/>
</dbReference>
<name>A0AC58NLG8_CAMBA</name>
<evidence type="ECO:0000313" key="1">
    <source>
        <dbReference type="Proteomes" id="UP001732780"/>
    </source>
</evidence>
<dbReference type="Proteomes" id="UP001732780">
    <property type="component" value="Chromosome 16"/>
</dbReference>
<protein>
    <submittedName>
        <fullName evidence="2">Uncharacterized protein LOC141573585</fullName>
    </submittedName>
</protein>
<reference evidence="2" key="1">
    <citation type="submission" date="2025-08" db="UniProtKB">
        <authorList>
            <consortium name="RefSeq"/>
        </authorList>
    </citation>
    <scope>IDENTIFICATION</scope>
    <source>
        <tissue evidence="2">Blood</tissue>
    </source>
</reference>
<evidence type="ECO:0000313" key="2">
    <source>
        <dbReference type="RefSeq" id="XP_074198635.1"/>
    </source>
</evidence>
<gene>
    <name evidence="2" type="primary">LOC141573585</name>
</gene>
<accession>A0AC58NLG8</accession>
<proteinExistence type="predicted"/>
<organism evidence="1 2">
    <name type="scientific">Camelus bactrianus</name>
    <name type="common">Bactrian camel</name>
    <dbReference type="NCBI Taxonomy" id="9837"/>
    <lineage>
        <taxon>Eukaryota</taxon>
        <taxon>Metazoa</taxon>
        <taxon>Chordata</taxon>
        <taxon>Craniata</taxon>
        <taxon>Vertebrata</taxon>
        <taxon>Euteleostomi</taxon>
        <taxon>Mammalia</taxon>
        <taxon>Eutheria</taxon>
        <taxon>Laurasiatheria</taxon>
        <taxon>Artiodactyla</taxon>
        <taxon>Tylopoda</taxon>
        <taxon>Camelidae</taxon>
        <taxon>Camelus</taxon>
    </lineage>
</organism>
<sequence length="206" mass="22910">MPTEGAHCWPGRPQTAAQFQKSVEPFGGWNRGASSLPIAQPLPHFTFSGVEARGLCELVMARSVLLTQWSLLSPPRVTPPQSSPSPQPPATTQAHRQGERRRELVRSQTLPRTSGAQARKALFEKWEQDTEASKGKGETRGKLKRSQSFGVASSSSIKQILLEWCRSKTIGYQVSYFSWKQCGQGEEECLSDVSFEEEEFRCPELG</sequence>
<keyword evidence="1" id="KW-1185">Reference proteome</keyword>